<protein>
    <submittedName>
        <fullName evidence="2">DUF6973 domain-containing protein</fullName>
    </submittedName>
</protein>
<comment type="caution">
    <text evidence="2">The sequence shown here is derived from an EMBL/GenBank/DDBJ whole genome shotgun (WGS) entry which is preliminary data.</text>
</comment>
<organism evidence="2 3">
    <name type="scientific">Massilia aerilata</name>
    <dbReference type="NCBI Taxonomy" id="453817"/>
    <lineage>
        <taxon>Bacteria</taxon>
        <taxon>Pseudomonadati</taxon>
        <taxon>Pseudomonadota</taxon>
        <taxon>Betaproteobacteria</taxon>
        <taxon>Burkholderiales</taxon>
        <taxon>Oxalobacteraceae</taxon>
        <taxon>Telluria group</taxon>
        <taxon>Massilia</taxon>
    </lineage>
</organism>
<dbReference type="Pfam" id="PF22322">
    <property type="entry name" value="DUF6973"/>
    <property type="match status" value="1"/>
</dbReference>
<feature type="domain" description="DUF6973" evidence="1">
    <location>
        <begin position="4"/>
        <end position="45"/>
    </location>
</feature>
<dbReference type="RefSeq" id="WP_379769656.1">
    <property type="nucleotide sequence ID" value="NZ_JBHSMZ010000005.1"/>
</dbReference>
<dbReference type="EMBL" id="JBHSMZ010000005">
    <property type="protein sequence ID" value="MFC5548643.1"/>
    <property type="molecule type" value="Genomic_DNA"/>
</dbReference>
<reference evidence="3" key="1">
    <citation type="journal article" date="2019" name="Int. J. Syst. Evol. Microbiol.">
        <title>The Global Catalogue of Microorganisms (GCM) 10K type strain sequencing project: providing services to taxonomists for standard genome sequencing and annotation.</title>
        <authorList>
            <consortium name="The Broad Institute Genomics Platform"/>
            <consortium name="The Broad Institute Genome Sequencing Center for Infectious Disease"/>
            <person name="Wu L."/>
            <person name="Ma J."/>
        </authorList>
    </citation>
    <scope>NUCLEOTIDE SEQUENCE [LARGE SCALE GENOMIC DNA]</scope>
    <source>
        <strain evidence="3">CGMCC 4.5798</strain>
    </source>
</reference>
<dbReference type="InterPro" id="IPR054246">
    <property type="entry name" value="DUF6973"/>
</dbReference>
<evidence type="ECO:0000313" key="3">
    <source>
        <dbReference type="Proteomes" id="UP001596086"/>
    </source>
</evidence>
<accession>A0ABW0RV36</accession>
<evidence type="ECO:0000259" key="1">
    <source>
        <dbReference type="Pfam" id="PF22322"/>
    </source>
</evidence>
<evidence type="ECO:0000313" key="2">
    <source>
        <dbReference type="EMBL" id="MFC5548643.1"/>
    </source>
</evidence>
<proteinExistence type="predicted"/>
<keyword evidence="3" id="KW-1185">Reference proteome</keyword>
<dbReference type="Proteomes" id="UP001596086">
    <property type="component" value="Unassembled WGS sequence"/>
</dbReference>
<sequence length="62" mass="6807">MLSRDIGYAGALRFTTAHESSPTNDPAEKVMEMHNNSIGLKIRRSKGSDFALNSGQLKVLDE</sequence>
<name>A0ABW0RV36_9BURK</name>
<gene>
    <name evidence="2" type="ORF">ACFPO9_08980</name>
</gene>